<dbReference type="AlphaFoldDB" id="X1TWP3"/>
<name>X1TWP3_9ZZZZ</name>
<proteinExistence type="predicted"/>
<sequence>MKKDIDETFKTWKKEEHRYPILVAGKTGTLRSMHIYLEKYRLPVGVRISQLYFNKTLPIISLPFYAIKRYLNY</sequence>
<comment type="caution">
    <text evidence="1">The sequence shown here is derived from an EMBL/GenBank/DDBJ whole genome shotgun (WGS) entry which is preliminary data.</text>
</comment>
<dbReference type="EMBL" id="BARW01028147">
    <property type="protein sequence ID" value="GAJ09763.1"/>
    <property type="molecule type" value="Genomic_DNA"/>
</dbReference>
<reference evidence="1" key="1">
    <citation type="journal article" date="2014" name="Front. Microbiol.">
        <title>High frequency of phylogenetically diverse reductive dehalogenase-homologous genes in deep subseafloor sedimentary metagenomes.</title>
        <authorList>
            <person name="Kawai M."/>
            <person name="Futagami T."/>
            <person name="Toyoda A."/>
            <person name="Takaki Y."/>
            <person name="Nishi S."/>
            <person name="Hori S."/>
            <person name="Arai W."/>
            <person name="Tsubouchi T."/>
            <person name="Morono Y."/>
            <person name="Uchiyama I."/>
            <person name="Ito T."/>
            <person name="Fujiyama A."/>
            <person name="Inagaki F."/>
            <person name="Takami H."/>
        </authorList>
    </citation>
    <scope>NUCLEOTIDE SEQUENCE</scope>
    <source>
        <strain evidence="1">Expedition CK06-06</strain>
    </source>
</reference>
<accession>X1TWP3</accession>
<organism evidence="1">
    <name type="scientific">marine sediment metagenome</name>
    <dbReference type="NCBI Taxonomy" id="412755"/>
    <lineage>
        <taxon>unclassified sequences</taxon>
        <taxon>metagenomes</taxon>
        <taxon>ecological metagenomes</taxon>
    </lineage>
</organism>
<evidence type="ECO:0000313" key="1">
    <source>
        <dbReference type="EMBL" id="GAJ09763.1"/>
    </source>
</evidence>
<protein>
    <submittedName>
        <fullName evidence="1">Uncharacterized protein</fullName>
    </submittedName>
</protein>
<gene>
    <name evidence="1" type="ORF">S12H4_45514</name>
</gene>